<protein>
    <submittedName>
        <fullName evidence="1">Uncharacterized protein</fullName>
    </submittedName>
</protein>
<evidence type="ECO:0000313" key="2">
    <source>
        <dbReference type="Proteomes" id="UP001233172"/>
    </source>
</evidence>
<reference evidence="1" key="2">
    <citation type="submission" date="2023-04" db="EMBL/GenBank/DDBJ databases">
        <authorList>
            <person name="Bu L."/>
            <person name="Lu L."/>
            <person name="Laidemitt M.R."/>
            <person name="Zhang S.M."/>
            <person name="Mutuku M."/>
            <person name="Mkoji G."/>
            <person name="Steinauer M."/>
            <person name="Loker E.S."/>
        </authorList>
    </citation>
    <scope>NUCLEOTIDE SEQUENCE</scope>
    <source>
        <strain evidence="1">KasaAsao</strain>
        <tissue evidence="1">Whole Snail</tissue>
    </source>
</reference>
<sequence>MAGKLCQVPRRIIWGAAARISDPKESKTEDDVRMSTVDEDTLLKEKLPEILEGDKIPDETCRLAEKSFTQTGKLTRRDFVLSLTFMDDKCTSTQLGRTDDTYTTDDRFPLSDRLILWKANEFTDVEEKFTPKLKVDA</sequence>
<gene>
    <name evidence="1" type="ORF">Bpfe_003421</name>
</gene>
<reference evidence="1" key="1">
    <citation type="journal article" date="2023" name="PLoS Negl. Trop. Dis.">
        <title>A genome sequence for Biomphalaria pfeifferi, the major vector snail for the human-infecting parasite Schistosoma mansoni.</title>
        <authorList>
            <person name="Bu L."/>
            <person name="Lu L."/>
            <person name="Laidemitt M.R."/>
            <person name="Zhang S.M."/>
            <person name="Mutuku M."/>
            <person name="Mkoji G."/>
            <person name="Steinauer M."/>
            <person name="Loker E.S."/>
        </authorList>
    </citation>
    <scope>NUCLEOTIDE SEQUENCE</scope>
    <source>
        <strain evidence="1">KasaAsao</strain>
    </source>
</reference>
<keyword evidence="2" id="KW-1185">Reference proteome</keyword>
<comment type="caution">
    <text evidence="1">The sequence shown here is derived from an EMBL/GenBank/DDBJ whole genome shotgun (WGS) entry which is preliminary data.</text>
</comment>
<accession>A0AAD8FKI9</accession>
<dbReference type="Proteomes" id="UP001233172">
    <property type="component" value="Unassembled WGS sequence"/>
</dbReference>
<evidence type="ECO:0000313" key="1">
    <source>
        <dbReference type="EMBL" id="KAK0067323.1"/>
    </source>
</evidence>
<dbReference type="EMBL" id="JASAOG010000008">
    <property type="protein sequence ID" value="KAK0067323.1"/>
    <property type="molecule type" value="Genomic_DNA"/>
</dbReference>
<name>A0AAD8FKI9_BIOPF</name>
<organism evidence="1 2">
    <name type="scientific">Biomphalaria pfeifferi</name>
    <name type="common">Bloodfluke planorb</name>
    <name type="synonym">Freshwater snail</name>
    <dbReference type="NCBI Taxonomy" id="112525"/>
    <lineage>
        <taxon>Eukaryota</taxon>
        <taxon>Metazoa</taxon>
        <taxon>Spiralia</taxon>
        <taxon>Lophotrochozoa</taxon>
        <taxon>Mollusca</taxon>
        <taxon>Gastropoda</taxon>
        <taxon>Heterobranchia</taxon>
        <taxon>Euthyneura</taxon>
        <taxon>Panpulmonata</taxon>
        <taxon>Hygrophila</taxon>
        <taxon>Lymnaeoidea</taxon>
        <taxon>Planorbidae</taxon>
        <taxon>Biomphalaria</taxon>
    </lineage>
</organism>
<dbReference type="AlphaFoldDB" id="A0AAD8FKI9"/>
<proteinExistence type="predicted"/>